<evidence type="ECO:0000256" key="1">
    <source>
        <dbReference type="SAM" id="Phobius"/>
    </source>
</evidence>
<reference evidence="2 3" key="1">
    <citation type="submission" date="2018-02" db="EMBL/GenBank/DDBJ databases">
        <title>Genomic Reconstructions from Amazon Rainforest and Pasture Soil Reveal Novel Insights into the Physiology of Candidate Phyla in Tropical Sites.</title>
        <authorList>
            <person name="Kroeger M.E."/>
            <person name="Delmont T."/>
            <person name="Eren A.M."/>
            <person name="Guo J."/>
            <person name="Meyer K.M."/>
            <person name="Khan K."/>
            <person name="Rodrigues J.L.M."/>
            <person name="Bohannan B.J.M."/>
            <person name="Tringe S."/>
            <person name="Borges C.D."/>
            <person name="Tiedje J."/>
            <person name="Tsai S.M."/>
            <person name="Nusslein K."/>
        </authorList>
    </citation>
    <scope>NUCLEOTIDE SEQUENCE [LARGE SCALE GENOMIC DNA]</scope>
    <source>
        <strain evidence="2">Amazon FNV 2010 28 9</strain>
    </source>
</reference>
<keyword evidence="1" id="KW-0472">Membrane</keyword>
<dbReference type="EMBL" id="PSRQ01000055">
    <property type="protein sequence ID" value="PWU22822.1"/>
    <property type="molecule type" value="Genomic_DNA"/>
</dbReference>
<evidence type="ECO:0000313" key="3">
    <source>
        <dbReference type="Proteomes" id="UP000246104"/>
    </source>
</evidence>
<keyword evidence="1" id="KW-1133">Transmembrane helix</keyword>
<dbReference type="Proteomes" id="UP000246104">
    <property type="component" value="Unassembled WGS sequence"/>
</dbReference>
<dbReference type="AlphaFoldDB" id="A0A317JMS6"/>
<feature type="transmembrane region" description="Helical" evidence="1">
    <location>
        <begin position="32"/>
        <end position="54"/>
    </location>
</feature>
<keyword evidence="1" id="KW-0812">Transmembrane</keyword>
<comment type="caution">
    <text evidence="2">The sequence shown here is derived from an EMBL/GenBank/DDBJ whole genome shotgun (WGS) entry which is preliminary data.</text>
</comment>
<evidence type="ECO:0000313" key="2">
    <source>
        <dbReference type="EMBL" id="PWU22822.1"/>
    </source>
</evidence>
<accession>A0A317JMS6</accession>
<name>A0A317JMS6_9BACT</name>
<proteinExistence type="predicted"/>
<feature type="transmembrane region" description="Helical" evidence="1">
    <location>
        <begin position="7"/>
        <end position="26"/>
    </location>
</feature>
<protein>
    <submittedName>
        <fullName evidence="2">Uncharacterized protein</fullName>
    </submittedName>
</protein>
<sequence length="126" mass="13042">MAAMSAGWAFFLGALLFVIGFVFVFSPDNNDFGSGVCVGLMAAGAFICICATVMNPYVTDNDAQLQFVKTSGSANVQMVTTVPGANGYLLNVNGEGAIGFCTPGNPPMCYLGKPFPTPTATPTQPK</sequence>
<gene>
    <name evidence="2" type="ORF">C5B42_05055</name>
</gene>
<organism evidence="2 3">
    <name type="scientific">Candidatus Cerribacteria bacterium 'Amazon FNV 2010 28 9'</name>
    <dbReference type="NCBI Taxonomy" id="2081795"/>
    <lineage>
        <taxon>Bacteria</taxon>
        <taxon>Candidatus Cerribacteria</taxon>
    </lineage>
</organism>